<dbReference type="InterPro" id="IPR036869">
    <property type="entry name" value="J_dom_sf"/>
</dbReference>
<keyword evidence="4 14" id="KW-0235">DNA replication</keyword>
<keyword evidence="19" id="KW-1185">Reference proteome</keyword>
<dbReference type="GO" id="GO:0051082">
    <property type="term" value="F:unfolded protein binding"/>
    <property type="evidence" value="ECO:0007669"/>
    <property type="project" value="UniProtKB-UniRule"/>
</dbReference>
<feature type="repeat" description="CXXCXGXG motif" evidence="14">
    <location>
        <begin position="204"/>
        <end position="211"/>
    </location>
</feature>
<dbReference type="FunFam" id="2.10.230.10:FF:000002">
    <property type="entry name" value="Molecular chaperone DnaJ"/>
    <property type="match status" value="1"/>
</dbReference>
<dbReference type="Pfam" id="PF01556">
    <property type="entry name" value="DnaJ_C"/>
    <property type="match status" value="1"/>
</dbReference>
<accession>A0A1G5IWL5</accession>
<evidence type="ECO:0000256" key="9">
    <source>
        <dbReference type="ARBA" id="ARBA00023016"/>
    </source>
</evidence>
<feature type="binding site" evidence="14">
    <location>
        <position position="204"/>
    </location>
    <ligand>
        <name>Zn(2+)</name>
        <dbReference type="ChEBI" id="CHEBI:29105"/>
        <label>1</label>
    </ligand>
</feature>
<organism evidence="18 19">
    <name type="scientific">Desulfoluna spongiiphila</name>
    <dbReference type="NCBI Taxonomy" id="419481"/>
    <lineage>
        <taxon>Bacteria</taxon>
        <taxon>Pseudomonadati</taxon>
        <taxon>Thermodesulfobacteriota</taxon>
        <taxon>Desulfobacteria</taxon>
        <taxon>Desulfobacterales</taxon>
        <taxon>Desulfolunaceae</taxon>
        <taxon>Desulfoluna</taxon>
    </lineage>
</organism>
<comment type="domain">
    <text evidence="14">The J domain is necessary and sufficient to stimulate DnaK ATPase activity. Zinc center 1 plays an important role in the autonomous, DnaK-independent chaperone activity of DnaJ. Zinc center 2 is essential for interaction with DnaK and for DnaJ activity.</text>
</comment>
<dbReference type="InterPro" id="IPR001623">
    <property type="entry name" value="DnaJ_domain"/>
</dbReference>
<evidence type="ECO:0000256" key="2">
    <source>
        <dbReference type="ARBA" id="ARBA00011738"/>
    </source>
</evidence>
<dbReference type="RefSeq" id="WP_092214444.1">
    <property type="nucleotide sequence ID" value="NZ_FMUX01000022.1"/>
</dbReference>
<evidence type="ECO:0000256" key="14">
    <source>
        <dbReference type="HAMAP-Rule" id="MF_01152"/>
    </source>
</evidence>
<dbReference type="InterPro" id="IPR018253">
    <property type="entry name" value="DnaJ_domain_CS"/>
</dbReference>
<sequence>MTTKRDYYEILGVDREASAEELKKKYRKLALKYHPDRNPGDKEAEDKFKEAAEAYDVLTDPKKRQVYDQYGHQGLEGNGFSGSGGFDDIFSSFGDIFEDFFGMGGGGGRGRGRGRSRVQRGADLRYDLTIDFEEAAFGTEKEIHLDKRQTCPTCEGNGCKPGTEPEICHLCKGTGQHTQSQGFFTVRSTCPACQGRGKSIKSPCPDCNGRGQVAVSKTVSLKIPAGVDTDSRLRLNSEGEASPNGGPAGDLYVFITVRPHKHFQRNGDDIICLVEISFIQAALGATITIPTLEGEESLKIPAGTQYAETFRFPGKGIPSLRGGRRGDQIIQVEITTPKKISKKQEKLLREFEKLDSEKFSNRLKNLLKGSGY</sequence>
<dbReference type="InterPro" id="IPR036410">
    <property type="entry name" value="HSP_DnaJ_Cys-rich_dom_sf"/>
</dbReference>
<dbReference type="PROSITE" id="PS51188">
    <property type="entry name" value="ZF_CR"/>
    <property type="match status" value="1"/>
</dbReference>
<dbReference type="HAMAP" id="MF_01152">
    <property type="entry name" value="DnaJ"/>
    <property type="match status" value="1"/>
</dbReference>
<dbReference type="EMBL" id="FMUX01000022">
    <property type="protein sequence ID" value="SCY80463.1"/>
    <property type="molecule type" value="Genomic_DNA"/>
</dbReference>
<feature type="repeat" description="CXXCXGXG motif" evidence="14">
    <location>
        <begin position="190"/>
        <end position="197"/>
    </location>
</feature>
<dbReference type="CDD" id="cd10747">
    <property type="entry name" value="DnaJ_C"/>
    <property type="match status" value="1"/>
</dbReference>
<feature type="repeat" description="CXXCXGXG motif" evidence="14">
    <location>
        <begin position="168"/>
        <end position="175"/>
    </location>
</feature>
<dbReference type="FunFam" id="2.60.260.20:FF:000004">
    <property type="entry name" value="Molecular chaperone DnaJ"/>
    <property type="match status" value="1"/>
</dbReference>
<keyword evidence="3 14" id="KW-0963">Cytoplasm</keyword>
<evidence type="ECO:0000256" key="12">
    <source>
        <dbReference type="ARBA" id="ARBA00061004"/>
    </source>
</evidence>
<dbReference type="AlphaFoldDB" id="A0A1G5IWL5"/>
<comment type="similarity">
    <text evidence="12 14">Belongs to the DnaJ family.</text>
</comment>
<dbReference type="SUPFAM" id="SSF49493">
    <property type="entry name" value="HSP40/DnaJ peptide-binding domain"/>
    <property type="match status" value="2"/>
</dbReference>
<evidence type="ECO:0000259" key="16">
    <source>
        <dbReference type="PROSITE" id="PS50076"/>
    </source>
</evidence>
<dbReference type="CDD" id="cd06257">
    <property type="entry name" value="DnaJ"/>
    <property type="match status" value="1"/>
</dbReference>
<dbReference type="InterPro" id="IPR002939">
    <property type="entry name" value="DnaJ_C"/>
</dbReference>
<dbReference type="InterPro" id="IPR012724">
    <property type="entry name" value="DnaJ"/>
</dbReference>
<feature type="binding site" evidence="14">
    <location>
        <position position="154"/>
    </location>
    <ligand>
        <name>Zn(2+)</name>
        <dbReference type="ChEBI" id="CHEBI:29105"/>
        <label>1</label>
    </ligand>
</feature>
<evidence type="ECO:0000313" key="18">
    <source>
        <dbReference type="EMBL" id="SCY80463.1"/>
    </source>
</evidence>
<comment type="subcellular location">
    <subcellularLocation>
        <location evidence="1 14">Cytoplasm</location>
    </subcellularLocation>
</comment>
<dbReference type="NCBIfam" id="TIGR02349">
    <property type="entry name" value="DnaJ_bact"/>
    <property type="match status" value="1"/>
</dbReference>
<feature type="domain" description="CR-type" evidence="17">
    <location>
        <begin position="138"/>
        <end position="216"/>
    </location>
</feature>
<dbReference type="SUPFAM" id="SSF46565">
    <property type="entry name" value="Chaperone J-domain"/>
    <property type="match status" value="1"/>
</dbReference>
<keyword evidence="9 14" id="KW-0346">Stress response</keyword>
<dbReference type="GO" id="GO:0008270">
    <property type="term" value="F:zinc ion binding"/>
    <property type="evidence" value="ECO:0007669"/>
    <property type="project" value="UniProtKB-UniRule"/>
</dbReference>
<dbReference type="Gene3D" id="2.10.230.10">
    <property type="entry name" value="Heat shock protein DnaJ, cysteine-rich domain"/>
    <property type="match status" value="1"/>
</dbReference>
<dbReference type="NCBIfam" id="NF008035">
    <property type="entry name" value="PRK10767.1"/>
    <property type="match status" value="1"/>
</dbReference>
<name>A0A1G5IWL5_9BACT</name>
<evidence type="ECO:0000256" key="7">
    <source>
        <dbReference type="ARBA" id="ARBA00022771"/>
    </source>
</evidence>
<comment type="subunit">
    <text evidence="2 14">Homodimer.</text>
</comment>
<comment type="function">
    <text evidence="11 14">Participates actively in the response to hyperosmotic and heat shock by preventing the aggregation of stress-denatured proteins and by disaggregating proteins, also in an autonomous, DnaK-independent fashion. Unfolded proteins bind initially to DnaJ; upon interaction with the DnaJ-bound protein, DnaK hydrolyzes its bound ATP, resulting in the formation of a stable complex. GrpE releases ADP from DnaK; ATP binding to DnaK triggers the release of the substrate protein, thus completing the reaction cycle. Several rounds of ATP-dependent interactions between DnaJ, DnaK and GrpE are required for fully efficient folding. Also involved, together with DnaK and GrpE, in the DNA replication of plasmids through activation of initiation proteins.</text>
</comment>
<dbReference type="GO" id="GO:0031072">
    <property type="term" value="F:heat shock protein binding"/>
    <property type="evidence" value="ECO:0007669"/>
    <property type="project" value="InterPro"/>
</dbReference>
<feature type="repeat" description="CXXCXGXG motif" evidence="14">
    <location>
        <begin position="151"/>
        <end position="158"/>
    </location>
</feature>
<feature type="domain" description="J" evidence="16">
    <location>
        <begin position="6"/>
        <end position="71"/>
    </location>
</feature>
<evidence type="ECO:0000256" key="4">
    <source>
        <dbReference type="ARBA" id="ARBA00022705"/>
    </source>
</evidence>
<evidence type="ECO:0000256" key="6">
    <source>
        <dbReference type="ARBA" id="ARBA00022737"/>
    </source>
</evidence>
<dbReference type="InterPro" id="IPR008971">
    <property type="entry name" value="HSP40/DnaJ_pept-bd"/>
</dbReference>
<dbReference type="GO" id="GO:0006260">
    <property type="term" value="P:DNA replication"/>
    <property type="evidence" value="ECO:0007669"/>
    <property type="project" value="UniProtKB-KW"/>
</dbReference>
<evidence type="ECO:0000256" key="11">
    <source>
        <dbReference type="ARBA" id="ARBA00053423"/>
    </source>
</evidence>
<reference evidence="18 19" key="1">
    <citation type="submission" date="2016-10" db="EMBL/GenBank/DDBJ databases">
        <authorList>
            <person name="de Groot N.N."/>
        </authorList>
    </citation>
    <scope>NUCLEOTIDE SEQUENCE [LARGE SCALE GENOMIC DNA]</scope>
    <source>
        <strain evidence="18 19">AA1</strain>
    </source>
</reference>
<dbReference type="STRING" id="419481.SAMN05216233_122107"/>
<evidence type="ECO:0000256" key="15">
    <source>
        <dbReference type="PROSITE-ProRule" id="PRU00546"/>
    </source>
</evidence>
<evidence type="ECO:0000256" key="5">
    <source>
        <dbReference type="ARBA" id="ARBA00022723"/>
    </source>
</evidence>
<keyword evidence="5 14" id="KW-0479">Metal-binding</keyword>
<proteinExistence type="inferred from homology"/>
<dbReference type="Gene3D" id="2.60.260.20">
    <property type="entry name" value="Urease metallochaperone UreE, N-terminal domain"/>
    <property type="match status" value="2"/>
</dbReference>
<evidence type="ECO:0000256" key="10">
    <source>
        <dbReference type="ARBA" id="ARBA00023186"/>
    </source>
</evidence>
<dbReference type="PANTHER" id="PTHR43096">
    <property type="entry name" value="DNAJ HOMOLOG 1, MITOCHONDRIAL-RELATED"/>
    <property type="match status" value="1"/>
</dbReference>
<dbReference type="PRINTS" id="PR00625">
    <property type="entry name" value="JDOMAIN"/>
</dbReference>
<dbReference type="SUPFAM" id="SSF57938">
    <property type="entry name" value="DnaJ/Hsp40 cysteine-rich domain"/>
    <property type="match status" value="1"/>
</dbReference>
<dbReference type="FunFam" id="1.10.287.110:FF:000034">
    <property type="entry name" value="Chaperone protein DnaJ"/>
    <property type="match status" value="1"/>
</dbReference>
<dbReference type="PROSITE" id="PS00636">
    <property type="entry name" value="DNAJ_1"/>
    <property type="match status" value="1"/>
</dbReference>
<feature type="binding site" evidence="14">
    <location>
        <position position="151"/>
    </location>
    <ligand>
        <name>Zn(2+)</name>
        <dbReference type="ChEBI" id="CHEBI:29105"/>
        <label>1</label>
    </ligand>
</feature>
<dbReference type="GO" id="GO:0042026">
    <property type="term" value="P:protein refolding"/>
    <property type="evidence" value="ECO:0007669"/>
    <property type="project" value="TreeGrafter"/>
</dbReference>
<comment type="cofactor">
    <cofactor evidence="14">
        <name>Zn(2+)</name>
        <dbReference type="ChEBI" id="CHEBI:29105"/>
    </cofactor>
    <text evidence="14">Binds 2 Zn(2+) ions per monomer.</text>
</comment>
<dbReference type="Proteomes" id="UP000198870">
    <property type="component" value="Unassembled WGS sequence"/>
</dbReference>
<feature type="binding site" evidence="14">
    <location>
        <position position="171"/>
    </location>
    <ligand>
        <name>Zn(2+)</name>
        <dbReference type="ChEBI" id="CHEBI:29105"/>
        <label>2</label>
    </ligand>
</feature>
<dbReference type="GO" id="GO:0005524">
    <property type="term" value="F:ATP binding"/>
    <property type="evidence" value="ECO:0007669"/>
    <property type="project" value="InterPro"/>
</dbReference>
<dbReference type="CDD" id="cd10719">
    <property type="entry name" value="DnaJ_zf"/>
    <property type="match status" value="1"/>
</dbReference>
<feature type="binding site" evidence="14">
    <location>
        <position position="207"/>
    </location>
    <ligand>
        <name>Zn(2+)</name>
        <dbReference type="ChEBI" id="CHEBI:29105"/>
        <label>1</label>
    </ligand>
</feature>
<feature type="zinc finger region" description="CR-type" evidence="15">
    <location>
        <begin position="138"/>
        <end position="216"/>
    </location>
</feature>
<keyword evidence="10 14" id="KW-0143">Chaperone</keyword>
<evidence type="ECO:0000256" key="3">
    <source>
        <dbReference type="ARBA" id="ARBA00022490"/>
    </source>
</evidence>
<gene>
    <name evidence="14" type="primary">dnaJ</name>
    <name evidence="18" type="ORF">SAMN05216233_122107</name>
</gene>
<dbReference type="NCBIfam" id="NF010887">
    <property type="entry name" value="PRK14294.1"/>
    <property type="match status" value="1"/>
</dbReference>
<keyword evidence="7 14" id="KW-0863">Zinc-finger</keyword>
<evidence type="ECO:0000313" key="19">
    <source>
        <dbReference type="Proteomes" id="UP000198870"/>
    </source>
</evidence>
<dbReference type="GO" id="GO:0005737">
    <property type="term" value="C:cytoplasm"/>
    <property type="evidence" value="ECO:0007669"/>
    <property type="project" value="UniProtKB-SubCell"/>
</dbReference>
<evidence type="ECO:0000256" key="8">
    <source>
        <dbReference type="ARBA" id="ARBA00022833"/>
    </source>
</evidence>
<evidence type="ECO:0000259" key="17">
    <source>
        <dbReference type="PROSITE" id="PS51188"/>
    </source>
</evidence>
<dbReference type="SMART" id="SM00271">
    <property type="entry name" value="DnaJ"/>
    <property type="match status" value="1"/>
</dbReference>
<feature type="binding site" evidence="14">
    <location>
        <position position="168"/>
    </location>
    <ligand>
        <name>Zn(2+)</name>
        <dbReference type="ChEBI" id="CHEBI:29105"/>
        <label>2</label>
    </ligand>
</feature>
<keyword evidence="6 14" id="KW-0677">Repeat</keyword>
<dbReference type="PROSITE" id="PS50076">
    <property type="entry name" value="DNAJ_2"/>
    <property type="match status" value="1"/>
</dbReference>
<dbReference type="PANTHER" id="PTHR43096:SF52">
    <property type="entry name" value="DNAJ HOMOLOG 1, MITOCHONDRIAL-RELATED"/>
    <property type="match status" value="1"/>
</dbReference>
<feature type="binding site" evidence="14">
    <location>
        <position position="190"/>
    </location>
    <ligand>
        <name>Zn(2+)</name>
        <dbReference type="ChEBI" id="CHEBI:29105"/>
        <label>2</label>
    </ligand>
</feature>
<dbReference type="OrthoDB" id="9779889at2"/>
<evidence type="ECO:0000256" key="1">
    <source>
        <dbReference type="ARBA" id="ARBA00004496"/>
    </source>
</evidence>
<feature type="binding site" evidence="14">
    <location>
        <position position="193"/>
    </location>
    <ligand>
        <name>Zn(2+)</name>
        <dbReference type="ChEBI" id="CHEBI:29105"/>
        <label>2</label>
    </ligand>
</feature>
<protein>
    <recommendedName>
        <fullName evidence="13 14">Chaperone protein DnaJ</fullName>
    </recommendedName>
</protein>
<evidence type="ECO:0000256" key="13">
    <source>
        <dbReference type="ARBA" id="ARBA00067609"/>
    </source>
</evidence>
<dbReference type="Gene3D" id="1.10.287.110">
    <property type="entry name" value="DnaJ domain"/>
    <property type="match status" value="1"/>
</dbReference>
<dbReference type="Pfam" id="PF00226">
    <property type="entry name" value="DnaJ"/>
    <property type="match status" value="1"/>
</dbReference>
<dbReference type="InterPro" id="IPR001305">
    <property type="entry name" value="HSP_DnaJ_Cys-rich_dom"/>
</dbReference>
<dbReference type="Pfam" id="PF00684">
    <property type="entry name" value="DnaJ_CXXCXGXG"/>
    <property type="match status" value="1"/>
</dbReference>
<keyword evidence="8 14" id="KW-0862">Zinc</keyword>
<dbReference type="GO" id="GO:0009408">
    <property type="term" value="P:response to heat"/>
    <property type="evidence" value="ECO:0007669"/>
    <property type="project" value="InterPro"/>
</dbReference>